<sequence>MLTPPPGTRPSTASPAPSFASTTLPRLTLLRRHVSWREIKDGNANKTISRRGQSLIQRIQAKWHRSEPSILQMKLWKTWRLSVYCRLVREYCKETRSMIRGSVMPMIVVDVCANFFAEFDEHALAAVLGQGLLSMTAAGLGQTNFSARKILMDYDGNVKIARAVYSEQWQNHPTMLLPLVHQLMYPWDYDSRITFQSDKWSNNSEAIDFCQALLQPNATMDDMLTCAGRKDGLTENEGLRLPV</sequence>
<evidence type="ECO:0000256" key="1">
    <source>
        <dbReference type="SAM" id="MobiDB-lite"/>
    </source>
</evidence>
<feature type="region of interest" description="Disordered" evidence="1">
    <location>
        <begin position="1"/>
        <end position="20"/>
    </location>
</feature>
<dbReference type="HOGENOM" id="CLU_1142420_0_0_1"/>
<keyword evidence="3" id="KW-1185">Reference proteome</keyword>
<feature type="compositionally biased region" description="Low complexity" evidence="1">
    <location>
        <begin position="9"/>
        <end position="20"/>
    </location>
</feature>
<evidence type="ECO:0000313" key="3">
    <source>
        <dbReference type="Proteomes" id="UP000002762"/>
    </source>
</evidence>
<proteinExistence type="predicted"/>
<dbReference type="GeneID" id="19883719"/>
<accession>J5JZT6</accession>
<gene>
    <name evidence="2" type="ORF">BBA_00707</name>
</gene>
<protein>
    <submittedName>
        <fullName evidence="2">Uncharacterized protein</fullName>
    </submittedName>
</protein>
<dbReference type="AlphaFoldDB" id="J5JZT6"/>
<dbReference type="InParanoid" id="J5JZT6"/>
<name>J5JZT6_BEAB2</name>
<dbReference type="RefSeq" id="XP_008594026.1">
    <property type="nucleotide sequence ID" value="XM_008595804.1"/>
</dbReference>
<organism evidence="2 3">
    <name type="scientific">Beauveria bassiana (strain ARSEF 2860)</name>
    <name type="common">White muscardine disease fungus</name>
    <name type="synonym">Tritirachium shiotae</name>
    <dbReference type="NCBI Taxonomy" id="655819"/>
    <lineage>
        <taxon>Eukaryota</taxon>
        <taxon>Fungi</taxon>
        <taxon>Dikarya</taxon>
        <taxon>Ascomycota</taxon>
        <taxon>Pezizomycotina</taxon>
        <taxon>Sordariomycetes</taxon>
        <taxon>Hypocreomycetidae</taxon>
        <taxon>Hypocreales</taxon>
        <taxon>Cordycipitaceae</taxon>
        <taxon>Beauveria</taxon>
    </lineage>
</organism>
<dbReference type="EMBL" id="JH725151">
    <property type="protein sequence ID" value="EJP69838.1"/>
    <property type="molecule type" value="Genomic_DNA"/>
</dbReference>
<dbReference type="Proteomes" id="UP000002762">
    <property type="component" value="Unassembled WGS sequence"/>
</dbReference>
<reference evidence="2 3" key="1">
    <citation type="journal article" date="2012" name="Sci. Rep.">
        <title>Genomic perspectives on the evolution of fungal entomopathogenicity in Beauveria bassiana.</title>
        <authorList>
            <person name="Xiao G."/>
            <person name="Ying S.H."/>
            <person name="Zheng P."/>
            <person name="Wang Z.L."/>
            <person name="Zhang S."/>
            <person name="Xie X.Q."/>
            <person name="Shang Y."/>
            <person name="St Leger R.J."/>
            <person name="Zhao G.P."/>
            <person name="Wang C."/>
            <person name="Feng M.G."/>
        </authorList>
    </citation>
    <scope>NUCLEOTIDE SEQUENCE [LARGE SCALE GENOMIC DNA]</scope>
    <source>
        <strain evidence="2 3">ARSEF 2860</strain>
    </source>
</reference>
<evidence type="ECO:0000313" key="2">
    <source>
        <dbReference type="EMBL" id="EJP69838.1"/>
    </source>
</evidence>